<accession>A0A834WPU8</accession>
<comment type="caution">
    <text evidence="1">The sequence shown here is derived from an EMBL/GenBank/DDBJ whole genome shotgun (WGS) entry which is preliminary data.</text>
</comment>
<dbReference type="EMBL" id="JAAIUW010000006">
    <property type="protein sequence ID" value="KAF7827271.1"/>
    <property type="molecule type" value="Genomic_DNA"/>
</dbReference>
<protein>
    <submittedName>
        <fullName evidence="1">L10-interacting MYB domain-containing protein-like isoform X2</fullName>
    </submittedName>
</protein>
<reference evidence="1" key="1">
    <citation type="submission" date="2020-09" db="EMBL/GenBank/DDBJ databases">
        <title>Genome-Enabled Discovery of Anthraquinone Biosynthesis in Senna tora.</title>
        <authorList>
            <person name="Kang S.-H."/>
            <person name="Pandey R.P."/>
            <person name="Lee C.-M."/>
            <person name="Sim J.-S."/>
            <person name="Jeong J.-T."/>
            <person name="Choi B.-S."/>
            <person name="Jung M."/>
            <person name="Ginzburg D."/>
            <person name="Zhao K."/>
            <person name="Won S.Y."/>
            <person name="Oh T.-J."/>
            <person name="Yu Y."/>
            <person name="Kim N.-H."/>
            <person name="Lee O.R."/>
            <person name="Lee T.-H."/>
            <person name="Bashyal P."/>
            <person name="Kim T.-S."/>
            <person name="Lee W.-H."/>
            <person name="Kawkins C."/>
            <person name="Kim C.-K."/>
            <person name="Kim J.S."/>
            <person name="Ahn B.O."/>
            <person name="Rhee S.Y."/>
            <person name="Sohng J.K."/>
        </authorList>
    </citation>
    <scope>NUCLEOTIDE SEQUENCE</scope>
    <source>
        <tissue evidence="1">Leaf</tissue>
    </source>
</reference>
<gene>
    <name evidence="1" type="ORF">G2W53_018435</name>
</gene>
<evidence type="ECO:0000313" key="2">
    <source>
        <dbReference type="Proteomes" id="UP000634136"/>
    </source>
</evidence>
<keyword evidence="2" id="KW-1185">Reference proteome</keyword>
<dbReference type="AlphaFoldDB" id="A0A834WPU8"/>
<dbReference type="Proteomes" id="UP000634136">
    <property type="component" value="Unassembled WGS sequence"/>
</dbReference>
<evidence type="ECO:0000313" key="1">
    <source>
        <dbReference type="EMBL" id="KAF7827271.1"/>
    </source>
</evidence>
<dbReference type="OrthoDB" id="4955136at2759"/>
<proteinExistence type="predicted"/>
<name>A0A834WPU8_9FABA</name>
<organism evidence="1 2">
    <name type="scientific">Senna tora</name>
    <dbReference type="NCBI Taxonomy" id="362788"/>
    <lineage>
        <taxon>Eukaryota</taxon>
        <taxon>Viridiplantae</taxon>
        <taxon>Streptophyta</taxon>
        <taxon>Embryophyta</taxon>
        <taxon>Tracheophyta</taxon>
        <taxon>Spermatophyta</taxon>
        <taxon>Magnoliopsida</taxon>
        <taxon>eudicotyledons</taxon>
        <taxon>Gunneridae</taxon>
        <taxon>Pentapetalae</taxon>
        <taxon>rosids</taxon>
        <taxon>fabids</taxon>
        <taxon>Fabales</taxon>
        <taxon>Fabaceae</taxon>
        <taxon>Caesalpinioideae</taxon>
        <taxon>Cassia clade</taxon>
        <taxon>Senna</taxon>
    </lineage>
</organism>
<sequence length="80" mass="9473">MGSRKEKKTLREIEECWATKVKENPEYLKFKYEGPRFLYMLETCSKDVVATGYAALTPYEDLTSYERANNFVNDMSMIWL</sequence>